<proteinExistence type="predicted"/>
<evidence type="ECO:0000313" key="1">
    <source>
        <dbReference type="Proteomes" id="UP000887540"/>
    </source>
</evidence>
<dbReference type="WBParaSite" id="ACRNAN_scaffold3196.g27861.t1">
    <property type="protein sequence ID" value="ACRNAN_scaffold3196.g27861.t1"/>
    <property type="gene ID" value="ACRNAN_scaffold3196.g27861"/>
</dbReference>
<name>A0A914DNK0_9BILA</name>
<reference evidence="2" key="1">
    <citation type="submission" date="2022-11" db="UniProtKB">
        <authorList>
            <consortium name="WormBaseParasite"/>
        </authorList>
    </citation>
    <scope>IDENTIFICATION</scope>
</reference>
<dbReference type="Proteomes" id="UP000887540">
    <property type="component" value="Unplaced"/>
</dbReference>
<accession>A0A914DNK0</accession>
<protein>
    <submittedName>
        <fullName evidence="2">Uncharacterized protein</fullName>
    </submittedName>
</protein>
<keyword evidence="1" id="KW-1185">Reference proteome</keyword>
<organism evidence="1 2">
    <name type="scientific">Acrobeloides nanus</name>
    <dbReference type="NCBI Taxonomy" id="290746"/>
    <lineage>
        <taxon>Eukaryota</taxon>
        <taxon>Metazoa</taxon>
        <taxon>Ecdysozoa</taxon>
        <taxon>Nematoda</taxon>
        <taxon>Chromadorea</taxon>
        <taxon>Rhabditida</taxon>
        <taxon>Tylenchina</taxon>
        <taxon>Cephalobomorpha</taxon>
        <taxon>Cephaloboidea</taxon>
        <taxon>Cephalobidae</taxon>
        <taxon>Acrobeloides</taxon>
    </lineage>
</organism>
<sequence length="15" mass="1726">MSRLLVLDLLGVKLR</sequence>
<evidence type="ECO:0000313" key="2">
    <source>
        <dbReference type="WBParaSite" id="ACRNAN_scaffold3196.g27861.t1"/>
    </source>
</evidence>